<dbReference type="InterPro" id="IPR004919">
    <property type="entry name" value="GmrSD_N"/>
</dbReference>
<feature type="domain" description="GmrSD restriction endonucleases N-terminal" evidence="1">
    <location>
        <begin position="154"/>
        <end position="285"/>
    </location>
</feature>
<gene>
    <name evidence="2" type="ORF">HOO34_09035</name>
</gene>
<protein>
    <submittedName>
        <fullName evidence="2">DUF262 domain-containing protein</fullName>
    </submittedName>
</protein>
<dbReference type="Proteomes" id="UP000515842">
    <property type="component" value="Chromosome"/>
</dbReference>
<evidence type="ECO:0000313" key="2">
    <source>
        <dbReference type="EMBL" id="QNM89761.1"/>
    </source>
</evidence>
<sequence length="465" mass="55462">MDYKDYSMIESHSYYTLAEKILEEPEISFIFTGVKEYIDELLNDKNNYNISQDYILKFYEIFLNNSNDFYQQYLVDLNEFKILNELEKVNIIYCFLKNELPSWITNLIDYSNDSDEDNDDKNIEPYDISKIDITTSFYQASYLYDRCSFGELVLSPDYQRNFVWNAKQKSRLIESMLIQIPLPIFYLDARDEDRWIVIDGLQRLTTIFKFIDNEFKLSNLEYLKNLNGVSFKNLDRKFQRRILECQLQCNKIRPNTPPNIAFNIFQRINTLGTTLEVQELRNAMYLGKSTKLLKKLAESEEFKLIVDKNKSMKTRKDDQATILRYLAFKITDYSKYIKNNDMNEFLSNTMQLINTMNDLEIRLIEDTFIHSMQKAYMLFNNKAFRKPNNLDQKPNKALFETISYTLDLYDYEILEKFKLDINNALNDLFRDKEFILKTSVATNNPPNVHYRFNKIKETFLNVIGN</sequence>
<evidence type="ECO:0000259" key="1">
    <source>
        <dbReference type="Pfam" id="PF03235"/>
    </source>
</evidence>
<dbReference type="RefSeq" id="WP_187474239.1">
    <property type="nucleotide sequence ID" value="NZ_CP060693.1"/>
</dbReference>
<name>A0A7G9LMB2_9BACT</name>
<dbReference type="EMBL" id="CP060693">
    <property type="protein sequence ID" value="QNM89761.1"/>
    <property type="molecule type" value="Genomic_DNA"/>
</dbReference>
<dbReference type="PANTHER" id="PTHR39639:SF1">
    <property type="entry name" value="DUF262 DOMAIN-CONTAINING PROTEIN"/>
    <property type="match status" value="1"/>
</dbReference>
<dbReference type="Pfam" id="PF03235">
    <property type="entry name" value="GmrSD_N"/>
    <property type="match status" value="1"/>
</dbReference>
<evidence type="ECO:0000313" key="3">
    <source>
        <dbReference type="Proteomes" id="UP000515842"/>
    </source>
</evidence>
<reference evidence="2 3" key="1">
    <citation type="journal article" date="2020" name="Front. Microbiol.">
        <title>Genomic Analysis and Antimicrobial Resistance of Aliarcobacter cryaerophilus Strains From German Water Poultry.</title>
        <authorList>
            <person name="Muller E."/>
            <person name="Hotzel H."/>
            <person name="Ahlers C."/>
            <person name="Hanel I."/>
            <person name="Tomaso H."/>
            <person name="Abdel-Glil M.Y."/>
        </authorList>
    </citation>
    <scope>NUCLEOTIDE SEQUENCE [LARGE SCALE GENOMIC DNA]</scope>
    <source>
        <strain evidence="2 3">16CS1285-4</strain>
    </source>
</reference>
<organism evidence="2 3">
    <name type="scientific">Aliarcobacter cryaerophilus</name>
    <dbReference type="NCBI Taxonomy" id="28198"/>
    <lineage>
        <taxon>Bacteria</taxon>
        <taxon>Pseudomonadati</taxon>
        <taxon>Campylobacterota</taxon>
        <taxon>Epsilonproteobacteria</taxon>
        <taxon>Campylobacterales</taxon>
        <taxon>Arcobacteraceae</taxon>
        <taxon>Aliarcobacter</taxon>
    </lineage>
</organism>
<proteinExistence type="predicted"/>
<dbReference type="PANTHER" id="PTHR39639">
    <property type="entry name" value="CHROMOSOME 16, WHOLE GENOME SHOTGUN SEQUENCE"/>
    <property type="match status" value="1"/>
</dbReference>
<dbReference type="AlphaFoldDB" id="A0A7G9LMB2"/>
<accession>A0A7G9LMB2</accession>